<dbReference type="Proteomes" id="UP001497444">
    <property type="component" value="Chromosome 2"/>
</dbReference>
<dbReference type="InterPro" id="IPR055194">
    <property type="entry name" value="UBR1-like_WH"/>
</dbReference>
<reference evidence="12 13" key="1">
    <citation type="submission" date="2024-02" db="EMBL/GenBank/DDBJ databases">
        <authorList>
            <consortium name="ELIXIR-Norway"/>
            <consortium name="Elixir Norway"/>
        </authorList>
    </citation>
    <scope>NUCLEOTIDE SEQUENCE [LARGE SCALE GENOMIC DNA]</scope>
</reference>
<dbReference type="InterPro" id="IPR036390">
    <property type="entry name" value="WH_DNA-bd_sf"/>
</dbReference>
<evidence type="ECO:0000256" key="4">
    <source>
        <dbReference type="ARBA" id="ARBA00022771"/>
    </source>
</evidence>
<protein>
    <recommendedName>
        <fullName evidence="9">E3 ubiquitin-protein ligase</fullName>
        <ecNumber evidence="9">2.3.2.27</ecNumber>
    </recommendedName>
</protein>
<dbReference type="Gene3D" id="1.10.10.2670">
    <property type="entry name" value="E3 ubiquitin-protein ligase"/>
    <property type="match status" value="1"/>
</dbReference>
<evidence type="ECO:0000313" key="12">
    <source>
        <dbReference type="EMBL" id="CAK9269694.1"/>
    </source>
</evidence>
<dbReference type="Pfam" id="PF02207">
    <property type="entry name" value="zf-UBR"/>
    <property type="match status" value="1"/>
</dbReference>
<evidence type="ECO:0000256" key="9">
    <source>
        <dbReference type="RuleBase" id="RU366018"/>
    </source>
</evidence>
<evidence type="ECO:0000313" key="13">
    <source>
        <dbReference type="Proteomes" id="UP001497444"/>
    </source>
</evidence>
<sequence length="2190" mass="239997">MGATPTGIPSMSSDAIIIQRLIKCGLPPKYLERGQAGVALYVKEHRLQLPAVVAALLPGVDDIPPDKPGGADQDQRPGLGKEFQNQCRDALKWAQWAMFQGEPQAVLADAGQQNGGARGVCGAVWGSHYIAYRCRTCELDPTCAICVPCFQHGNHSTHDYSMIRTGGGCCDCGDITAWKQSGFCSRHCGPGRGASLSPSVVATATPVLEAILSCWRLQLLAADLVLEGKPKKWSLQTKEEKLASQLSVACIDMLLAFCKCSESMLAFTAEVVGKKSVGILDILMRTEYFLPKALVTSLHELLYKLLGDGNFKHAFAEIFISYYPKFLHDFVSEETARARENAPTLDRFSVQIFTVPTLTLKLVMESGLLDMLLETLQEFFCSCIGEDGRLMVSKGPVVNQLYFRVIEDIRFVMSHLEVAQYIAQERQELARAWLHLLAFVQGMYPQQRITNIHVEEEDEDWRSAYFLEVQMAAVHPLFVAGAAASGNGEVRLNNIPEHKPKNDLGKTGCEKSISDLDVRRPAKVGCHGGEAAAVACSTSGGPALDVEMYNVTSVVDVSPPSEASAKVGERREATVGSTMGMTMSAPLTWLISECTQVLDIWLALDVSRGIVKSGHKDIDVGHRPGLRGGLWWWGRGLNQGVVEPTDSEAERVAQGRGRTIQEWLQVGRHFLVPVAPAASANQAADMDVDVLHPGVGKGVLVGKSAQPEWWMGLDTDVSWAGVGQLFEDNEWPAVDYDVSKQEVSYHVPLHRMLGLLLHKALELYSSESDGFLVREGSAAANSGFLEGGKLLAELFPTQYQVPGFAAVLMEHPLRLQVLCAQVLAGMWRHNGYTASDLCDLYHNVCWCEDSLELDLFLLQCCSVMAPPEEFVERIQARFGLTDYFSLVLQCPNEYEPILAQEFLALLIRLVSERGFCGLTMVEALRRELVQRLAVGDSTHSALLKALPPRLQDSKEVQECLDAVAKFCNPSGIQQGKYVLREECWQELDLYHPVWSPHELQFAEERYLQACKAPAIFLQLPRWKQPFLQLQEMGRLVISGRVHDILRSVLFHATYSEDPSNSKAPQGLLFTALHLLALALDVCSAAQNKVEVSSPVVETSEPGASSIGLPSTGCRSSSPLLRGQSWNVQENPPLLVCAIERVCVQSADGMIMPERQSLLSLLVLVLRKFSKGSASHLVAGEAGSYNVADLITRLLGKFAQLSRECMYEIESLAPEIICMPLSSGTSTTGNSETKDQSSIMDMEKRQAIARERQAAVMAKMKAAQEKFVASYQPTGDSTCREKEDDAKFPKDSGVELTSEDSPSTVCALCHDSASTSPICFLILVQKSKLLNIAEKSTPSWERSSVPTLMEREGEALGTITADGTGEEGEMNITDEPWHWIQNASGNAQTPTNLQEGEEIILEFNHDGPPPGIKHTVGWVPEATPSVAAVGHPAETKSSTEIAEVENDIESRVTKGLCFGSIVNWWEDSQGEGEQEESSKSKGSAVVTVLGEYVTAVSHIHLEMQQQVGSESPWQGDAEPGGEAGPADARGIPAHTSQSIPDTTASHVNGMSDTIGVYLSSCGHAVHQECFDRYFSSLLQRYYSRAEFEGVEIVDPTKGEFLCPVCRRLANSILPVLPGHRGSNSLFKPPSIPQLFRASTSGDVGALQLEHGLHLLVKAEELVSNPGFWKVVDPQLPDSVMGVLEALTMRLFSLFYQEEDHFKTVHGRVHQGLLLWDVFCYSLMSAELAARRHKVGVGVASGLVALGEVGDATRGSVLPLLLHVAKATQSQSRQAVLLRARGMQLLVDTIAHGMSTDICAENLPGEESLCNFSSLSQYLEKEKDSPDVQFWKRLAHPVLVHDPFSSFVWLLFCLPLPLPANGAPFTALVHLFYLVCVIQVIAQASASLTLDVELAPSARSFVMAVHTAVAGTVVAQPFLNEDIPAGPPLVLVRRLTLSYLRRCSLLQNLMSGSTQVLPVARAHSWELSEGHVNLPGASSLSSDSESQILHEMEELEQLERAFSIPPLPDILAQDKVHGLVLSWCKHVKNYSGMHIPPRLTTAAPFQMMRLPHLFQELLQRYVKEECPQCNTVPEQPALCLLCGALCCAVSQRLCCSVNGQGECYRHAMTCGAGIGVFLMLERTDILLQRCERQTLWPSPYLDAFGEEDIELQRGKPLFLCQERYASLTAMVVSHGLDYSSPVLSYTTRDALF</sequence>
<proteinExistence type="inferred from homology"/>
<gene>
    <name evidence="12" type="ORF">CSSPJE1EN1_LOCUS15172</name>
</gene>
<keyword evidence="4 9" id="KW-0863">Zinc-finger</keyword>
<dbReference type="InterPro" id="IPR039164">
    <property type="entry name" value="UBR1-like"/>
</dbReference>
<dbReference type="Pfam" id="PF18995">
    <property type="entry name" value="PRT6_C"/>
    <property type="match status" value="1"/>
</dbReference>
<comment type="function">
    <text evidence="9">Ubiquitin ligase protein which is a component of the N-end rule pathway. Recognizes and binds to proteins bearing specific N-terminal residues that are destabilizing according to the N-end rule, leading to their ubiquitination and subsequent degradation.</text>
</comment>
<keyword evidence="13" id="KW-1185">Reference proteome</keyword>
<accession>A0ABP0WS84</accession>
<keyword evidence="2 9" id="KW-0808">Transferase</keyword>
<dbReference type="PROSITE" id="PS51157">
    <property type="entry name" value="ZF_UBR"/>
    <property type="match status" value="1"/>
</dbReference>
<name>A0ABP0WS84_9BRYO</name>
<evidence type="ECO:0000256" key="10">
    <source>
        <dbReference type="SAM" id="MobiDB-lite"/>
    </source>
</evidence>
<dbReference type="Gene3D" id="2.10.110.30">
    <property type="match status" value="1"/>
</dbReference>
<feature type="compositionally biased region" description="Basic and acidic residues" evidence="10">
    <location>
        <begin position="1277"/>
        <end position="1292"/>
    </location>
</feature>
<feature type="domain" description="UBR-type" evidence="11">
    <location>
        <begin position="119"/>
        <end position="189"/>
    </location>
</feature>
<keyword evidence="6 9" id="KW-0862">Zinc</keyword>
<keyword evidence="3 9" id="KW-0479">Metal-binding</keyword>
<comment type="catalytic activity">
    <reaction evidence="1 9">
        <text>S-ubiquitinyl-[E2 ubiquitin-conjugating enzyme]-L-cysteine + [acceptor protein]-L-lysine = [E2 ubiquitin-conjugating enzyme]-L-cysteine + N(6)-ubiquitinyl-[acceptor protein]-L-lysine.</text>
        <dbReference type="EC" id="2.3.2.27"/>
    </reaction>
</comment>
<dbReference type="CDD" id="cd16482">
    <property type="entry name" value="RING-H2_UBR1-like"/>
    <property type="match status" value="1"/>
</dbReference>
<dbReference type="InterPro" id="IPR044046">
    <property type="entry name" value="E3_ligase_UBR-like_C"/>
</dbReference>
<evidence type="ECO:0000256" key="7">
    <source>
        <dbReference type="ARBA" id="ARBA00046341"/>
    </source>
</evidence>
<dbReference type="PANTHER" id="PTHR21497">
    <property type="entry name" value="UBIQUITIN LIGASE E3 ALPHA-RELATED"/>
    <property type="match status" value="1"/>
</dbReference>
<dbReference type="InterPro" id="IPR042065">
    <property type="entry name" value="E3_ELL-like"/>
</dbReference>
<evidence type="ECO:0000256" key="5">
    <source>
        <dbReference type="ARBA" id="ARBA00022786"/>
    </source>
</evidence>
<keyword evidence="5 9" id="KW-0833">Ubl conjugation pathway</keyword>
<evidence type="ECO:0000256" key="1">
    <source>
        <dbReference type="ARBA" id="ARBA00000900"/>
    </source>
</evidence>
<organism evidence="12 13">
    <name type="scientific">Sphagnum jensenii</name>
    <dbReference type="NCBI Taxonomy" id="128206"/>
    <lineage>
        <taxon>Eukaryota</taxon>
        <taxon>Viridiplantae</taxon>
        <taxon>Streptophyta</taxon>
        <taxon>Embryophyta</taxon>
        <taxon>Bryophyta</taxon>
        <taxon>Sphagnophytina</taxon>
        <taxon>Sphagnopsida</taxon>
        <taxon>Sphagnales</taxon>
        <taxon>Sphagnaceae</taxon>
        <taxon>Sphagnum</taxon>
    </lineage>
</organism>
<dbReference type="CDD" id="cd19673">
    <property type="entry name" value="UBR-box_UBR3"/>
    <property type="match status" value="1"/>
</dbReference>
<evidence type="ECO:0000256" key="2">
    <source>
        <dbReference type="ARBA" id="ARBA00022679"/>
    </source>
</evidence>
<feature type="zinc finger region" description="UBR-type" evidence="8">
    <location>
        <begin position="119"/>
        <end position="189"/>
    </location>
</feature>
<evidence type="ECO:0000256" key="3">
    <source>
        <dbReference type="ARBA" id="ARBA00022723"/>
    </source>
</evidence>
<evidence type="ECO:0000256" key="8">
    <source>
        <dbReference type="PROSITE-ProRule" id="PRU00508"/>
    </source>
</evidence>
<dbReference type="InterPro" id="IPR003126">
    <property type="entry name" value="Znf_UBR"/>
</dbReference>
<comment type="similarity">
    <text evidence="7 9">Belongs to the E3 ubiquitin-protein ligase UBR1-like family.</text>
</comment>
<dbReference type="Pfam" id="PF22960">
    <property type="entry name" value="WHD_UBR1"/>
    <property type="match status" value="1"/>
</dbReference>
<feature type="region of interest" description="Disordered" evidence="10">
    <location>
        <begin position="1272"/>
        <end position="1295"/>
    </location>
</feature>
<evidence type="ECO:0000259" key="11">
    <source>
        <dbReference type="PROSITE" id="PS51157"/>
    </source>
</evidence>
<dbReference type="PANTHER" id="PTHR21497:SF53">
    <property type="entry name" value="E3 UBIQUITIN-PROTEIN LIGASE PRT6"/>
    <property type="match status" value="1"/>
</dbReference>
<dbReference type="EC" id="2.3.2.27" evidence="9"/>
<dbReference type="EMBL" id="OZ020097">
    <property type="protein sequence ID" value="CAK9269694.1"/>
    <property type="molecule type" value="Genomic_DNA"/>
</dbReference>
<feature type="region of interest" description="Disordered" evidence="10">
    <location>
        <begin position="1504"/>
        <end position="1541"/>
    </location>
</feature>
<dbReference type="SMART" id="SM00396">
    <property type="entry name" value="ZnF_UBR1"/>
    <property type="match status" value="1"/>
</dbReference>
<evidence type="ECO:0000256" key="6">
    <source>
        <dbReference type="ARBA" id="ARBA00022833"/>
    </source>
</evidence>
<dbReference type="SUPFAM" id="SSF46785">
    <property type="entry name" value="Winged helix' DNA-binding domain"/>
    <property type="match status" value="1"/>
</dbReference>
<comment type="pathway">
    <text evidence="9">Protein modification; protein ubiquitination.</text>
</comment>